<comment type="similarity">
    <text evidence="2">Belongs to the G-protein coupled receptor Fz/Smo family.</text>
</comment>
<feature type="disulfide bond" evidence="9">
    <location>
        <begin position="73"/>
        <end position="134"/>
    </location>
</feature>
<evidence type="ECO:0000256" key="7">
    <source>
        <dbReference type="ARBA" id="ARBA00023157"/>
    </source>
</evidence>
<evidence type="ECO:0000259" key="13">
    <source>
        <dbReference type="PROSITE" id="PS50038"/>
    </source>
</evidence>
<comment type="caution">
    <text evidence="15">The sequence shown here is derived from an EMBL/GenBank/DDBJ whole genome shotgun (WGS) entry which is preliminary data.</text>
</comment>
<dbReference type="Gene3D" id="1.10.2000.10">
    <property type="entry name" value="Frizzled cysteine-rich domain"/>
    <property type="match status" value="1"/>
</dbReference>
<keyword evidence="8" id="KW-0675">Receptor</keyword>
<keyword evidence="7 9" id="KW-1015">Disulfide bond</keyword>
<dbReference type="Pfam" id="PF01392">
    <property type="entry name" value="Fz"/>
    <property type="match status" value="1"/>
</dbReference>
<dbReference type="InterPro" id="IPR036790">
    <property type="entry name" value="Frizzled_dom_sf"/>
</dbReference>
<feature type="domain" description="G-protein coupled receptors family 2 profile 2" evidence="14">
    <location>
        <begin position="307"/>
        <end position="629"/>
    </location>
</feature>
<evidence type="ECO:0000256" key="4">
    <source>
        <dbReference type="ARBA" id="ARBA00022692"/>
    </source>
</evidence>
<feature type="transmembrane region" description="Helical" evidence="11">
    <location>
        <begin position="602"/>
        <end position="622"/>
    </location>
</feature>
<feature type="compositionally biased region" description="Basic residues" evidence="10">
    <location>
        <begin position="42"/>
        <end position="57"/>
    </location>
</feature>
<feature type="disulfide bond" evidence="9">
    <location>
        <begin position="81"/>
        <end position="127"/>
    </location>
</feature>
<dbReference type="Gene3D" id="1.20.1070.10">
    <property type="entry name" value="Rhodopsin 7-helix transmembrane proteins"/>
    <property type="match status" value="1"/>
</dbReference>
<evidence type="ECO:0000313" key="15">
    <source>
        <dbReference type="EMBL" id="KAL3407156.1"/>
    </source>
</evidence>
<reference evidence="15 16" key="1">
    <citation type="journal article" date="2024" name="bioRxiv">
        <title>A reference genome for Trichogramma kaykai: A tiny desert-dwelling parasitoid wasp with competing sex-ratio distorters.</title>
        <authorList>
            <person name="Culotta J."/>
            <person name="Lindsey A.R."/>
        </authorList>
    </citation>
    <scope>NUCLEOTIDE SEQUENCE [LARGE SCALE GENOMIC DNA]</scope>
    <source>
        <strain evidence="15 16">KSX58</strain>
    </source>
</reference>
<keyword evidence="6 11" id="KW-0472">Membrane</keyword>
<evidence type="ECO:0008006" key="17">
    <source>
        <dbReference type="Google" id="ProtNLM"/>
    </source>
</evidence>
<sequence length="672" mass="74875">MRRLVCLGLLLHLIGHNPTAAAAPHRLHRSGTGVVGSSSSTSHHHHHHHHHHNHNHHQNNDNNNKNDGDRAKCEPLRVPACRGLRYNLTAMPNFMGHADQLQAERALGPMMSLVRSNCSRHLRFFLCSVFAPVCSPHVAMRIPACKPLCLRVRTDCDLALAELDLPWPHMLDCDRFPDISNTVCVQPPPEETLWFDDETPSLDQQQQQQPQSGESSARNDEVTDDDVKFQQLEQWPILKSVEGRSREPFAPLLLPANSPEMTSDDVDDDDELAERSCPLHFTEITYLNESTCVPRCGEDAHYRAEDKRFVERWTSGWAWLCFFSTLFTLLTFWVEPARFRYPERPVVFLALCYNLLAVAYIVRGALGPESLSCARRDDGPSYLPVNDGLKSLPCAAWWLASYYLSLASSVWWAVMCGCWLLSARHEWSSEALHNIAAYLHASAWGLPLVLTIGTLAARNISADELTGLCRVRDELAPWLEVLPNAALLLCGCGLGGLAGAALVRVRRAVRQAGRSATKLERLMTRLGVFAVVYALPALGQLACTYREARLRLEWRAAETMTTATSIAVDCDDDDDDLDCHDGRSSSTIAANLDNFKAAGLEIALLRIFLSLAIGIASGMWVWSGKTCRAWSRLLAAPSKPPRLQQATAHHQLHRHPRPFNGFKHHGAAIDVA</sequence>
<evidence type="ECO:0000256" key="3">
    <source>
        <dbReference type="ARBA" id="ARBA00022473"/>
    </source>
</evidence>
<keyword evidence="5 11" id="KW-1133">Transmembrane helix</keyword>
<keyword evidence="12" id="KW-0732">Signal</keyword>
<dbReference type="InterPro" id="IPR000539">
    <property type="entry name" value="Frizzled/Smoothened_7TM"/>
</dbReference>
<dbReference type="AlphaFoldDB" id="A0ABD2XQX3"/>
<feature type="transmembrane region" description="Helical" evidence="11">
    <location>
        <begin position="402"/>
        <end position="423"/>
    </location>
</feature>
<feature type="compositionally biased region" description="Low complexity" evidence="10">
    <location>
        <begin position="30"/>
        <end position="41"/>
    </location>
</feature>
<feature type="transmembrane region" description="Helical" evidence="11">
    <location>
        <begin position="435"/>
        <end position="457"/>
    </location>
</feature>
<evidence type="ECO:0000256" key="9">
    <source>
        <dbReference type="PROSITE-ProRule" id="PRU00090"/>
    </source>
</evidence>
<keyword evidence="3" id="KW-0217">Developmental protein</keyword>
<comment type="subcellular location">
    <subcellularLocation>
        <location evidence="1">Membrane</location>
        <topology evidence="1">Multi-pass membrane protein</topology>
    </subcellularLocation>
</comment>
<dbReference type="Proteomes" id="UP001627154">
    <property type="component" value="Unassembled WGS sequence"/>
</dbReference>
<feature type="signal peptide" evidence="12">
    <location>
        <begin position="1"/>
        <end position="22"/>
    </location>
</feature>
<dbReference type="PANTHER" id="PTHR11309">
    <property type="entry name" value="FRIZZLED"/>
    <property type="match status" value="1"/>
</dbReference>
<dbReference type="SUPFAM" id="SSF63501">
    <property type="entry name" value="Frizzled cysteine-rich domain"/>
    <property type="match status" value="1"/>
</dbReference>
<dbReference type="CDD" id="cd07066">
    <property type="entry name" value="CRD_FZ"/>
    <property type="match status" value="1"/>
</dbReference>
<feature type="region of interest" description="Disordered" evidence="10">
    <location>
        <begin position="250"/>
        <end position="269"/>
    </location>
</feature>
<dbReference type="EMBL" id="JBJJXI010000015">
    <property type="protein sequence ID" value="KAL3407156.1"/>
    <property type="molecule type" value="Genomic_DNA"/>
</dbReference>
<evidence type="ECO:0000256" key="2">
    <source>
        <dbReference type="ARBA" id="ARBA00008077"/>
    </source>
</evidence>
<proteinExistence type="inferred from homology"/>
<evidence type="ECO:0000256" key="12">
    <source>
        <dbReference type="SAM" id="SignalP"/>
    </source>
</evidence>
<evidence type="ECO:0000259" key="14">
    <source>
        <dbReference type="PROSITE" id="PS50261"/>
    </source>
</evidence>
<evidence type="ECO:0000256" key="11">
    <source>
        <dbReference type="SAM" id="Phobius"/>
    </source>
</evidence>
<name>A0ABD2XQX3_9HYME</name>
<dbReference type="PRINTS" id="PR00489">
    <property type="entry name" value="FRIZZLED"/>
</dbReference>
<evidence type="ECO:0000256" key="8">
    <source>
        <dbReference type="ARBA" id="ARBA00023170"/>
    </source>
</evidence>
<dbReference type="GO" id="GO:0016020">
    <property type="term" value="C:membrane"/>
    <property type="evidence" value="ECO:0007669"/>
    <property type="project" value="UniProtKB-SubCell"/>
</dbReference>
<dbReference type="InterPro" id="IPR020067">
    <property type="entry name" value="Frizzled_dom"/>
</dbReference>
<gene>
    <name evidence="15" type="ORF">TKK_000702</name>
</gene>
<feature type="chain" id="PRO_5044750301" description="Frizzled-4" evidence="12">
    <location>
        <begin position="23"/>
        <end position="672"/>
    </location>
</feature>
<dbReference type="Pfam" id="PF01534">
    <property type="entry name" value="Frizzled"/>
    <property type="match status" value="1"/>
</dbReference>
<keyword evidence="16" id="KW-1185">Reference proteome</keyword>
<dbReference type="PROSITE" id="PS50261">
    <property type="entry name" value="G_PROTEIN_RECEP_F2_4"/>
    <property type="match status" value="1"/>
</dbReference>
<accession>A0ABD2XQX3</accession>
<evidence type="ECO:0000256" key="6">
    <source>
        <dbReference type="ARBA" id="ARBA00023136"/>
    </source>
</evidence>
<evidence type="ECO:0000256" key="1">
    <source>
        <dbReference type="ARBA" id="ARBA00004141"/>
    </source>
</evidence>
<evidence type="ECO:0000256" key="10">
    <source>
        <dbReference type="SAM" id="MobiDB-lite"/>
    </source>
</evidence>
<dbReference type="SMART" id="SM01330">
    <property type="entry name" value="Frizzled"/>
    <property type="match status" value="1"/>
</dbReference>
<feature type="region of interest" description="Disordered" evidence="10">
    <location>
        <begin position="29"/>
        <end position="71"/>
    </location>
</feature>
<feature type="transmembrane region" description="Helical" evidence="11">
    <location>
        <begin position="485"/>
        <end position="505"/>
    </location>
</feature>
<dbReference type="PANTHER" id="PTHR11309:SF99">
    <property type="entry name" value="FRIZZLED-4"/>
    <property type="match status" value="1"/>
</dbReference>
<organism evidence="15 16">
    <name type="scientific">Trichogramma kaykai</name>
    <dbReference type="NCBI Taxonomy" id="54128"/>
    <lineage>
        <taxon>Eukaryota</taxon>
        <taxon>Metazoa</taxon>
        <taxon>Ecdysozoa</taxon>
        <taxon>Arthropoda</taxon>
        <taxon>Hexapoda</taxon>
        <taxon>Insecta</taxon>
        <taxon>Pterygota</taxon>
        <taxon>Neoptera</taxon>
        <taxon>Endopterygota</taxon>
        <taxon>Hymenoptera</taxon>
        <taxon>Apocrita</taxon>
        <taxon>Proctotrupomorpha</taxon>
        <taxon>Chalcidoidea</taxon>
        <taxon>Trichogrammatidae</taxon>
        <taxon>Trichogramma</taxon>
    </lineage>
</organism>
<feature type="disulfide bond" evidence="9">
    <location>
        <begin position="149"/>
        <end position="173"/>
    </location>
</feature>
<evidence type="ECO:0000313" key="16">
    <source>
        <dbReference type="Proteomes" id="UP001627154"/>
    </source>
</evidence>
<feature type="transmembrane region" description="Helical" evidence="11">
    <location>
        <begin position="526"/>
        <end position="545"/>
    </location>
</feature>
<dbReference type="PROSITE" id="PS50038">
    <property type="entry name" value="FZ"/>
    <property type="match status" value="1"/>
</dbReference>
<keyword evidence="4 11" id="KW-0812">Transmembrane</keyword>
<dbReference type="SMART" id="SM00063">
    <property type="entry name" value="FRI"/>
    <property type="match status" value="1"/>
</dbReference>
<comment type="caution">
    <text evidence="9">Lacks conserved residue(s) required for the propagation of feature annotation.</text>
</comment>
<feature type="region of interest" description="Disordered" evidence="10">
    <location>
        <begin position="194"/>
        <end position="225"/>
    </location>
</feature>
<feature type="transmembrane region" description="Helical" evidence="11">
    <location>
        <begin position="316"/>
        <end position="334"/>
    </location>
</feature>
<feature type="transmembrane region" description="Helical" evidence="11">
    <location>
        <begin position="346"/>
        <end position="366"/>
    </location>
</feature>
<evidence type="ECO:0000256" key="5">
    <source>
        <dbReference type="ARBA" id="ARBA00022989"/>
    </source>
</evidence>
<feature type="domain" description="FZ" evidence="13">
    <location>
        <begin position="68"/>
        <end position="187"/>
    </location>
</feature>
<dbReference type="InterPro" id="IPR015526">
    <property type="entry name" value="Frizzled/SFRP"/>
</dbReference>
<protein>
    <recommendedName>
        <fullName evidence="17">Frizzled-4</fullName>
    </recommendedName>
</protein>
<feature type="disulfide bond" evidence="9">
    <location>
        <begin position="118"/>
        <end position="156"/>
    </location>
</feature>
<dbReference type="InterPro" id="IPR017981">
    <property type="entry name" value="GPCR_2-like_7TM"/>
</dbReference>